<accession>A0ACC1SQY1</accession>
<reference evidence="1" key="1">
    <citation type="submission" date="2022-08" db="EMBL/GenBank/DDBJ databases">
        <title>Genome Sequence of Fusarium decemcellulare.</title>
        <authorList>
            <person name="Buettner E."/>
        </authorList>
    </citation>
    <scope>NUCLEOTIDE SEQUENCE</scope>
    <source>
        <strain evidence="1">Babe19</strain>
    </source>
</reference>
<dbReference type="Proteomes" id="UP001148629">
    <property type="component" value="Unassembled WGS sequence"/>
</dbReference>
<evidence type="ECO:0000313" key="1">
    <source>
        <dbReference type="EMBL" id="KAJ3544490.1"/>
    </source>
</evidence>
<gene>
    <name evidence="1" type="ORF">NM208_g3021</name>
</gene>
<comment type="caution">
    <text evidence="1">The sequence shown here is derived from an EMBL/GenBank/DDBJ whole genome shotgun (WGS) entry which is preliminary data.</text>
</comment>
<protein>
    <submittedName>
        <fullName evidence="1">Uncharacterized protein</fullName>
    </submittedName>
</protein>
<evidence type="ECO:0000313" key="2">
    <source>
        <dbReference type="Proteomes" id="UP001148629"/>
    </source>
</evidence>
<proteinExistence type="predicted"/>
<name>A0ACC1SQY1_9HYPO</name>
<organism evidence="1 2">
    <name type="scientific">Fusarium decemcellulare</name>
    <dbReference type="NCBI Taxonomy" id="57161"/>
    <lineage>
        <taxon>Eukaryota</taxon>
        <taxon>Fungi</taxon>
        <taxon>Dikarya</taxon>
        <taxon>Ascomycota</taxon>
        <taxon>Pezizomycotina</taxon>
        <taxon>Sordariomycetes</taxon>
        <taxon>Hypocreomycetidae</taxon>
        <taxon>Hypocreales</taxon>
        <taxon>Nectriaceae</taxon>
        <taxon>Fusarium</taxon>
        <taxon>Fusarium decemcellulare species complex</taxon>
    </lineage>
</organism>
<keyword evidence="2" id="KW-1185">Reference proteome</keyword>
<dbReference type="EMBL" id="JANRMS010000192">
    <property type="protein sequence ID" value="KAJ3544490.1"/>
    <property type="molecule type" value="Genomic_DNA"/>
</dbReference>
<sequence>MDRLVRNKTTASEAMELESGAMNPFYPGKQHTQGYLDELQKRRQTLPVCGLEERQRFLDAYQSKKSQVTIVTGETGSGKTTQLAKAILFDEFASGLRVACTQPSQVATIGVAARVALEMDVGLGTLVGYKACIIIDEVHERTANIDMLLALVKKTLANRRDLKAVIMSATIDLEKFRRYFNTDNVFEASRQVHSVDINHLDTAPILYETAIQATVQHIISRHTDGHILIFMTHVSEIERMCLVLQKNHPNIRVVPLYSSLPKHDQYLAIGGSGTLTCIVSTNVAESSLTIPGVGYVIDCGLKKEARFNYRVGMSTLSTAPISQDSARQRAGRAGRTQSGEVYRLYTKEFHDNSMSKHTPPGVHMGEVSGVVLRLKSLGFHDVTRFDWFDPPHPEAYLRAIGDLEALGYIDNRCRITPNGSQAAMLPVHCAWYNCLLKAHELGCLGQMITIAALMSLQDDIQTRPYQVRYAADVIRRCFGHGQSDLLAKLDVINCYVQMQKDLSTEDHLGWCNEYFINSKVAKQAIALRSQLQDLVVRAGIVKDRNEILSLNERDEEYSAKIRRALLAGFFMKAGMRTSNDTYKTARDNHIFLLHPQSCLVGMNHQWVICLDLHYSGVQYMRMVTAVEPEWLIEYPLFSDDQLPKDYFGKFKNPRMKACLDDMRQKMGQ</sequence>